<evidence type="ECO:0000259" key="6">
    <source>
        <dbReference type="Pfam" id="PF25183"/>
    </source>
</evidence>
<dbReference type="Pfam" id="PF07715">
    <property type="entry name" value="Plug"/>
    <property type="match status" value="1"/>
</dbReference>
<proteinExistence type="predicted"/>
<dbReference type="SUPFAM" id="SSF56935">
    <property type="entry name" value="Porins"/>
    <property type="match status" value="1"/>
</dbReference>
<evidence type="ECO:0000313" key="8">
    <source>
        <dbReference type="Proteomes" id="UP000182427"/>
    </source>
</evidence>
<dbReference type="InterPro" id="IPR013784">
    <property type="entry name" value="Carb-bd-like_fold"/>
</dbReference>
<evidence type="ECO:0000256" key="3">
    <source>
        <dbReference type="ARBA" id="ARBA00023237"/>
    </source>
</evidence>
<dbReference type="GO" id="GO:0030246">
    <property type="term" value="F:carbohydrate binding"/>
    <property type="evidence" value="ECO:0007669"/>
    <property type="project" value="InterPro"/>
</dbReference>
<dbReference type="Proteomes" id="UP000182427">
    <property type="component" value="Chromosome I"/>
</dbReference>
<dbReference type="Gene3D" id="2.40.170.20">
    <property type="entry name" value="TonB-dependent receptor, beta-barrel domain"/>
    <property type="match status" value="1"/>
</dbReference>
<dbReference type="GO" id="GO:0009279">
    <property type="term" value="C:cell outer membrane"/>
    <property type="evidence" value="ECO:0007669"/>
    <property type="project" value="UniProtKB-SubCell"/>
</dbReference>
<dbReference type="AlphaFoldDB" id="A0A1G7KIA9"/>
<feature type="domain" description="TonB-dependent receptor plug" evidence="5">
    <location>
        <begin position="144"/>
        <end position="245"/>
    </location>
</feature>
<name>A0A1G7KIA9_9BACT</name>
<comment type="subcellular location">
    <subcellularLocation>
        <location evidence="1">Cell outer membrane</location>
    </subcellularLocation>
</comment>
<evidence type="ECO:0000259" key="5">
    <source>
        <dbReference type="Pfam" id="PF07715"/>
    </source>
</evidence>
<dbReference type="SUPFAM" id="SSF49452">
    <property type="entry name" value="Starch-binding domain-like"/>
    <property type="match status" value="1"/>
</dbReference>
<dbReference type="EMBL" id="LT629690">
    <property type="protein sequence ID" value="SDF36932.1"/>
    <property type="molecule type" value="Genomic_DNA"/>
</dbReference>
<keyword evidence="3" id="KW-0998">Cell outer membrane</keyword>
<feature type="chain" id="PRO_5009241709" evidence="4">
    <location>
        <begin position="29"/>
        <end position="1175"/>
    </location>
</feature>
<reference evidence="7 8" key="1">
    <citation type="submission" date="2016-10" db="EMBL/GenBank/DDBJ databases">
        <authorList>
            <person name="de Groot N.N."/>
        </authorList>
    </citation>
    <scope>NUCLEOTIDE SEQUENCE [LARGE SCALE GENOMIC DNA]</scope>
    <source>
        <strain evidence="7 8">GAS232</strain>
    </source>
</reference>
<feature type="signal peptide" evidence="4">
    <location>
        <begin position="1"/>
        <end position="28"/>
    </location>
</feature>
<keyword evidence="8" id="KW-1185">Reference proteome</keyword>
<keyword evidence="7" id="KW-0675">Receptor</keyword>
<dbReference type="OrthoDB" id="97893at2"/>
<dbReference type="InterPro" id="IPR012910">
    <property type="entry name" value="Plug_dom"/>
</dbReference>
<dbReference type="RefSeq" id="WP_156785089.1">
    <property type="nucleotide sequence ID" value="NZ_LT629690.1"/>
</dbReference>
<evidence type="ECO:0000313" key="7">
    <source>
        <dbReference type="EMBL" id="SDF36932.1"/>
    </source>
</evidence>
<evidence type="ECO:0000256" key="1">
    <source>
        <dbReference type="ARBA" id="ARBA00004442"/>
    </source>
</evidence>
<dbReference type="Pfam" id="PF25183">
    <property type="entry name" value="OMP_b-brl_4"/>
    <property type="match status" value="1"/>
</dbReference>
<dbReference type="Pfam" id="PF13620">
    <property type="entry name" value="CarboxypepD_reg"/>
    <property type="match status" value="1"/>
</dbReference>
<dbReference type="Gene3D" id="2.60.40.1120">
    <property type="entry name" value="Carboxypeptidase-like, regulatory domain"/>
    <property type="match status" value="1"/>
</dbReference>
<keyword evidence="4" id="KW-0732">Signal</keyword>
<organism evidence="7 8">
    <name type="scientific">Terriglobus roseus</name>
    <dbReference type="NCBI Taxonomy" id="392734"/>
    <lineage>
        <taxon>Bacteria</taxon>
        <taxon>Pseudomonadati</taxon>
        <taxon>Acidobacteriota</taxon>
        <taxon>Terriglobia</taxon>
        <taxon>Terriglobales</taxon>
        <taxon>Acidobacteriaceae</taxon>
        <taxon>Terriglobus</taxon>
    </lineage>
</organism>
<accession>A0A1G7KIA9</accession>
<dbReference type="Gene3D" id="2.170.130.10">
    <property type="entry name" value="TonB-dependent receptor, plug domain"/>
    <property type="match status" value="1"/>
</dbReference>
<keyword evidence="2" id="KW-0472">Membrane</keyword>
<dbReference type="InterPro" id="IPR036942">
    <property type="entry name" value="Beta-barrel_TonB_sf"/>
</dbReference>
<evidence type="ECO:0000256" key="4">
    <source>
        <dbReference type="SAM" id="SignalP"/>
    </source>
</evidence>
<gene>
    <name evidence="7" type="ORF">SAMN05444167_2196</name>
</gene>
<protein>
    <submittedName>
        <fullName evidence="7">TonB-dependent Receptor Plug Domain</fullName>
    </submittedName>
</protein>
<dbReference type="InterPro" id="IPR037066">
    <property type="entry name" value="Plug_dom_sf"/>
</dbReference>
<evidence type="ECO:0000256" key="2">
    <source>
        <dbReference type="ARBA" id="ARBA00023136"/>
    </source>
</evidence>
<dbReference type="InterPro" id="IPR057601">
    <property type="entry name" value="Oar-like_b-barrel"/>
</dbReference>
<feature type="domain" description="TonB-dependent transporter Oar-like beta-barrel" evidence="6">
    <location>
        <begin position="250"/>
        <end position="1168"/>
    </location>
</feature>
<sequence>MIQGPLSRLCPIPVACVLALGAVSTAGAQVTSGTILGSVQDTSGALVPDATVKAEASSLGVTRTVTSTGNGSFSIPNLPAGTYTITVTRTGFQQLKKDGVILNSADRLNAGAFQLQVGAESTTVNVTAETGQMQIQANSGERSDLITGKQLNDIALNGRNVLDIVRVIPGVSGTGNFGASATGGLDSYSVNGTRANQHEFTLDGASNVDTGNNGGTQVTLNTDAIAEVKVLTSNYQAEFGKAGGGSIVVTTRGGTNDIHGNVHFFHRNEGMNARSWIENHNDTPQQLYRYNTVGAQIGGPIKKDKLYYFFSTEWYRQLIPGSVNQYRVPTALERNGDFSQSRDSNGNLITVYNPNTGLPFANNTVTPGQLTAAQATNFAQIQRILNLYPLPNVNGQSTYNRQDPLSYSHPRTEYVGRIDWQISPNERLFARYINNQDSSVGPFGSFGGLNCSSNLQFAGGCSNRQPGWNLAVDLTSTLSPTIVNEVSVGPSVYRSVTEGVNGNISVGANNINLPLLFPVTSNSSIPDFGYSGNGQNYPSSYLGATPWHQVNTTINANDNLTWTLKNHTMKFGVFYQRSRKDQIAWGNANGQFSFNSCSTSPAGCLNGSTSNSNQGSPFASALAGAFTSFDQSSSRPTGYFRYNQLEFYAQDTWVISPRLTLDYGMRFAWIPPQFDAHNQIALFTPSAYNAASAVTIDPTSGAITGNTGNRLNGMTYSNNGTLPKGGWNGRGIQYEPRVGFSYDMFNDRKGVLRGGFGISHDRSQGNLVFNTVFGNPALVTTPTINNANITNIPTAAQSNPGVLGGIYGADITGKVPTTYSFSLGIQREVAPGTTLDVAYVGTQSRHQVTARDLNQIPYGTTFTKAAQDPSQYAGGVVPNVEPNLPPEYAAAGYSFAGDKAYNQNYLAPYKGYDQLEYYKFDGTAGYNSLQVSVQRRFARGLTFGGTYTWSKAMTTSTADETFVDPFNPKKYSYGPAGFDRRNIGAINYVYDLPKFTQHFGGPRWLGYVTDGYQISGLANFQSGNPVRNALWSPANVLTGARQWSKIAPAYVGVDERGNLILPTIGQPTQSAPGSIRNDALVTWDNSIFKNFPLGKSDKGRYIQLRGEFFNILNHTNISGRDYSANITVPSYNSSTNTYTPLSIAKSNSWGTPTSVRNPSEPGGPRVIQLAAKVYF</sequence>